<evidence type="ECO:0000313" key="2">
    <source>
        <dbReference type="EMBL" id="CCI10319.1"/>
    </source>
</evidence>
<keyword evidence="1" id="KW-0732">Signal</keyword>
<name>A0A024FUI6_9STRA</name>
<reference evidence="2 3" key="1">
    <citation type="submission" date="2012-05" db="EMBL/GenBank/DDBJ databases">
        <title>Recombination and specialization in a pathogen metapopulation.</title>
        <authorList>
            <person name="Gardiner A."/>
            <person name="Kemen E."/>
            <person name="Schultz-Larsen T."/>
            <person name="MacLean D."/>
            <person name="Van Oosterhout C."/>
            <person name="Jones J.D.G."/>
        </authorList>
    </citation>
    <scope>NUCLEOTIDE SEQUENCE [LARGE SCALE GENOMIC DNA]</scope>
    <source>
        <strain evidence="2 3">Ac Nc2</strain>
    </source>
</reference>
<gene>
    <name evidence="2" type="ORF">BN9_094450</name>
</gene>
<evidence type="ECO:0000313" key="3">
    <source>
        <dbReference type="Proteomes" id="UP000053237"/>
    </source>
</evidence>
<dbReference type="InParanoid" id="A0A024FUI6"/>
<accession>A0A024FUI6</accession>
<dbReference type="EMBL" id="CAIX01000219">
    <property type="protein sequence ID" value="CCI10319.1"/>
    <property type="molecule type" value="Genomic_DNA"/>
</dbReference>
<keyword evidence="3" id="KW-1185">Reference proteome</keyword>
<sequence>MTMSHASRVCCVFLVIFLAQILREAIQTTTSSIAWLPLVSLKKLHILSYLKLLFRIS</sequence>
<feature type="signal peptide" evidence="1">
    <location>
        <begin position="1"/>
        <end position="25"/>
    </location>
</feature>
<evidence type="ECO:0000256" key="1">
    <source>
        <dbReference type="SAM" id="SignalP"/>
    </source>
</evidence>
<proteinExistence type="predicted"/>
<dbReference type="AlphaFoldDB" id="A0A024FUI6"/>
<dbReference type="Proteomes" id="UP000053237">
    <property type="component" value="Unassembled WGS sequence"/>
</dbReference>
<feature type="chain" id="PRO_5001529132" evidence="1">
    <location>
        <begin position="26"/>
        <end position="57"/>
    </location>
</feature>
<protein>
    <submittedName>
        <fullName evidence="2">Uncharacterized protein</fullName>
    </submittedName>
</protein>
<comment type="caution">
    <text evidence="2">The sequence shown here is derived from an EMBL/GenBank/DDBJ whole genome shotgun (WGS) entry which is preliminary data.</text>
</comment>
<organism evidence="2 3">
    <name type="scientific">Albugo candida</name>
    <dbReference type="NCBI Taxonomy" id="65357"/>
    <lineage>
        <taxon>Eukaryota</taxon>
        <taxon>Sar</taxon>
        <taxon>Stramenopiles</taxon>
        <taxon>Oomycota</taxon>
        <taxon>Peronosporomycetes</taxon>
        <taxon>Albuginales</taxon>
        <taxon>Albuginaceae</taxon>
        <taxon>Albugo</taxon>
    </lineage>
</organism>